<dbReference type="InterPro" id="IPR012977">
    <property type="entry name" value="SDA1_N"/>
</dbReference>
<dbReference type="OrthoDB" id="2196187at2759"/>
<evidence type="ECO:0000259" key="3">
    <source>
        <dbReference type="Pfam" id="PF08158"/>
    </source>
</evidence>
<feature type="region of interest" description="Disordered" evidence="2">
    <location>
        <begin position="559"/>
        <end position="710"/>
    </location>
</feature>
<keyword evidence="1" id="KW-0539">Nucleus</keyword>
<dbReference type="InterPro" id="IPR016024">
    <property type="entry name" value="ARM-type_fold"/>
</dbReference>
<dbReference type="AlphaFoldDB" id="A0A8J8NW97"/>
<dbReference type="InterPro" id="IPR027312">
    <property type="entry name" value="Sda1"/>
</dbReference>
<keyword evidence="1" id="KW-0653">Protein transport</keyword>
<dbReference type="EMBL" id="RRYP01004544">
    <property type="protein sequence ID" value="TNV82782.1"/>
    <property type="molecule type" value="Genomic_DNA"/>
</dbReference>
<comment type="caution">
    <text evidence="4">The sequence shown here is derived from an EMBL/GenBank/DDBJ whole genome shotgun (WGS) entry which is preliminary data.</text>
</comment>
<proteinExistence type="inferred from homology"/>
<feature type="compositionally biased region" description="Basic and acidic residues" evidence="2">
    <location>
        <begin position="662"/>
        <end position="688"/>
    </location>
</feature>
<organism evidence="4 5">
    <name type="scientific">Halteria grandinella</name>
    <dbReference type="NCBI Taxonomy" id="5974"/>
    <lineage>
        <taxon>Eukaryota</taxon>
        <taxon>Sar</taxon>
        <taxon>Alveolata</taxon>
        <taxon>Ciliophora</taxon>
        <taxon>Intramacronucleata</taxon>
        <taxon>Spirotrichea</taxon>
        <taxon>Stichotrichia</taxon>
        <taxon>Sporadotrichida</taxon>
        <taxon>Halteriidae</taxon>
        <taxon>Halteria</taxon>
    </lineage>
</organism>
<dbReference type="Pfam" id="PF08158">
    <property type="entry name" value="SDA1_HEAT"/>
    <property type="match status" value="1"/>
</dbReference>
<evidence type="ECO:0000313" key="5">
    <source>
        <dbReference type="Proteomes" id="UP000785679"/>
    </source>
</evidence>
<comment type="subcellular location">
    <subcellularLocation>
        <location evidence="1">Nucleus</location>
        <location evidence="1">Nucleolus</location>
    </subcellularLocation>
</comment>
<evidence type="ECO:0000313" key="4">
    <source>
        <dbReference type="EMBL" id="TNV82782.1"/>
    </source>
</evidence>
<dbReference type="Proteomes" id="UP000785679">
    <property type="component" value="Unassembled WGS sequence"/>
</dbReference>
<keyword evidence="1" id="KW-0690">Ribosome biogenesis</keyword>
<comment type="similarity">
    <text evidence="1">Belongs to the SDA1 family.</text>
</comment>
<keyword evidence="1" id="KW-0813">Transport</keyword>
<feature type="region of interest" description="Disordered" evidence="2">
    <location>
        <begin position="1"/>
        <end position="29"/>
    </location>
</feature>
<gene>
    <name evidence="4" type="ORF">FGO68_gene10760</name>
</gene>
<evidence type="ECO:0000256" key="1">
    <source>
        <dbReference type="RuleBase" id="RU365057"/>
    </source>
</evidence>
<comment type="function">
    <text evidence="1">Required for 60S pre-ribosomal subunits export to the cytoplasm.</text>
</comment>
<sequence>MTKSAKRRAKSVQAAKASKPLQLTHSEEVKLQKEKDEALKQTLQYLQDRVKRHPELYKNEIDKHWVIFKGKMEQFKEHPGKHDNQFNYYILFFSHVSHKYKAEIVGYLPNELINMLQQYYSILNPETRMVMVTGLKIFRGKDLVSPQVILPVLFKLFKCKDKELRKFLHQGLISDLKRLNQEAKSHGINKKLQNFIFEMLKDPNETASKRALAVMIELYKRKIWNDDKTVNVIAEGGCLHDNPKIIAAAVKFFLVLEYDWEGDSDDGEHTSDEEMDQKMIQGKYKGTKKMTKKRTAQVEKVIKQHKRKEKRKNKVQSSTDFLPIDLIFDPQSFTEKLFGRLRKSTERYEVKLLQMKLISRMIGRHQLLLLQFYPHLLRYLQSHEKDKIGEIFAMIIESCHELVPPEEIKPLLDKIISNFITEYCNNLHITIGLNTIREILLRMPLALDESQIEYLVAFRSFRNSSVVAAARSLINFFRDVCPNLLPKKYRGRFTKQDDDNRKESLMYGKQKLNFGIDGIELLEEAEGVTGLGINRVLTDEDLKKIKLLKLKKALKGVVDKKEETKGEEDGAEEADSESEEVSGEIVSEEGEDEISGGDDSEEMEEEMEEGSEEEGEEEKSDSSSEVDEEYSSLESVEVNSDMLENSSEDENPHGFVYSHNLDTFRRSKRERIEASMKEREAGKAEHKDSFKRRDKKKGGETNKQKVKNKPFAMLKPKKLDSIHDRFTTTKSKLKSLKVQLGKYKKTQKSKIESRKKRFRQA</sequence>
<feature type="compositionally biased region" description="Basic and acidic residues" evidence="2">
    <location>
        <begin position="559"/>
        <end position="568"/>
    </location>
</feature>
<keyword evidence="5" id="KW-1185">Reference proteome</keyword>
<reference evidence="4" key="1">
    <citation type="submission" date="2019-06" db="EMBL/GenBank/DDBJ databases">
        <authorList>
            <person name="Zheng W."/>
        </authorList>
    </citation>
    <scope>NUCLEOTIDE SEQUENCE</scope>
    <source>
        <strain evidence="4">QDHG01</strain>
    </source>
</reference>
<dbReference type="GO" id="GO:0005730">
    <property type="term" value="C:nucleolus"/>
    <property type="evidence" value="ECO:0007669"/>
    <property type="project" value="UniProtKB-SubCell"/>
</dbReference>
<evidence type="ECO:0000256" key="2">
    <source>
        <dbReference type="SAM" id="MobiDB-lite"/>
    </source>
</evidence>
<feature type="domain" description="SDA1 N-terminal" evidence="3">
    <location>
        <begin position="92"/>
        <end position="460"/>
    </location>
</feature>
<dbReference type="SUPFAM" id="SSF48371">
    <property type="entry name" value="ARM repeat"/>
    <property type="match status" value="1"/>
</dbReference>
<protein>
    <recommendedName>
        <fullName evidence="1">Protein SDA1</fullName>
    </recommendedName>
</protein>
<dbReference type="GO" id="GO:0042273">
    <property type="term" value="P:ribosomal large subunit biogenesis"/>
    <property type="evidence" value="ECO:0007669"/>
    <property type="project" value="UniProtKB-UniRule"/>
</dbReference>
<feature type="compositionally biased region" description="Basic residues" evidence="2">
    <location>
        <begin position="1"/>
        <end position="10"/>
    </location>
</feature>
<dbReference type="PANTHER" id="PTHR12730">
    <property type="entry name" value="HSDA/SDA1-RELATED"/>
    <property type="match status" value="1"/>
</dbReference>
<accession>A0A8J8NW97</accession>
<dbReference type="GO" id="GO:0015031">
    <property type="term" value="P:protein transport"/>
    <property type="evidence" value="ECO:0007669"/>
    <property type="project" value="UniProtKB-KW"/>
</dbReference>
<name>A0A8J8NW97_HALGN</name>
<dbReference type="PANTHER" id="PTHR12730:SF0">
    <property type="entry name" value="PROTEIN SDA1 HOMOLOG"/>
    <property type="match status" value="1"/>
</dbReference>
<feature type="compositionally biased region" description="Acidic residues" evidence="2">
    <location>
        <begin position="569"/>
        <end position="631"/>
    </location>
</feature>
<dbReference type="GO" id="GO:0000055">
    <property type="term" value="P:ribosomal large subunit export from nucleus"/>
    <property type="evidence" value="ECO:0007669"/>
    <property type="project" value="UniProtKB-UniRule"/>
</dbReference>